<protein>
    <submittedName>
        <fullName evidence="6">Uncharacterized protein</fullName>
    </submittedName>
</protein>
<dbReference type="Proteomes" id="UP001274830">
    <property type="component" value="Unassembled WGS sequence"/>
</dbReference>
<evidence type="ECO:0000256" key="3">
    <source>
        <dbReference type="ARBA" id="ARBA00022989"/>
    </source>
</evidence>
<evidence type="ECO:0000256" key="2">
    <source>
        <dbReference type="ARBA" id="ARBA00022692"/>
    </source>
</evidence>
<name>A0AAE0TRK5_9PEZI</name>
<organism evidence="6 7">
    <name type="scientific">Recurvomyces mirabilis</name>
    <dbReference type="NCBI Taxonomy" id="574656"/>
    <lineage>
        <taxon>Eukaryota</taxon>
        <taxon>Fungi</taxon>
        <taxon>Dikarya</taxon>
        <taxon>Ascomycota</taxon>
        <taxon>Pezizomycotina</taxon>
        <taxon>Dothideomycetes</taxon>
        <taxon>Dothideomycetidae</taxon>
        <taxon>Mycosphaerellales</taxon>
        <taxon>Teratosphaeriaceae</taxon>
        <taxon>Recurvomyces</taxon>
    </lineage>
</organism>
<evidence type="ECO:0000313" key="7">
    <source>
        <dbReference type="Proteomes" id="UP001274830"/>
    </source>
</evidence>
<evidence type="ECO:0000256" key="5">
    <source>
        <dbReference type="SAM" id="Phobius"/>
    </source>
</evidence>
<keyword evidence="2 5" id="KW-0812">Transmembrane</keyword>
<dbReference type="GO" id="GO:0016020">
    <property type="term" value="C:membrane"/>
    <property type="evidence" value="ECO:0007669"/>
    <property type="project" value="UniProtKB-SubCell"/>
</dbReference>
<sequence>MVVGYVDPNFPNPMGPHDARIVIYGYTPSLAVGILGVALFLLASGLHLWLLLKTKTWYFSTMLVGLVLEIVGYIFRILSSQQDPYSIPWFVVQYFTIVVAPVFFSAAIYTIVSVLISIYGREHAVLPPNVILGVFITFDVVATIIQIAGAALVGVAYSNEKDPTTPSNILLAGLSIQVASFAIFLVVLGWTLIRARQSSAKVSSVFLTTLILATLAIFLRTCFRVAEGAEGLMSALSVHEAYFGALEFAPVVVAVFLLAYGHPGRYLKRPGRQDEKRMEPNAGMTS</sequence>
<feature type="transmembrane region" description="Helical" evidence="5">
    <location>
        <begin position="205"/>
        <end position="226"/>
    </location>
</feature>
<comment type="subcellular location">
    <subcellularLocation>
        <location evidence="1">Membrane</location>
        <topology evidence="1">Multi-pass membrane protein</topology>
    </subcellularLocation>
</comment>
<evidence type="ECO:0000256" key="1">
    <source>
        <dbReference type="ARBA" id="ARBA00004141"/>
    </source>
</evidence>
<dbReference type="PANTHER" id="PTHR31465:SF1">
    <property type="entry name" value="PROTEIN RTA1-RELATED"/>
    <property type="match status" value="1"/>
</dbReference>
<evidence type="ECO:0000256" key="4">
    <source>
        <dbReference type="ARBA" id="ARBA00023136"/>
    </source>
</evidence>
<feature type="transmembrane region" description="Helical" evidence="5">
    <location>
        <begin position="241"/>
        <end position="260"/>
    </location>
</feature>
<keyword evidence="7" id="KW-1185">Reference proteome</keyword>
<reference evidence="6" key="1">
    <citation type="submission" date="2023-07" db="EMBL/GenBank/DDBJ databases">
        <title>Black Yeasts Isolated from many extreme environments.</title>
        <authorList>
            <person name="Coleine C."/>
            <person name="Stajich J.E."/>
            <person name="Selbmann L."/>
        </authorList>
    </citation>
    <scope>NUCLEOTIDE SEQUENCE</scope>
    <source>
        <strain evidence="6">CCFEE 5485</strain>
    </source>
</reference>
<feature type="transmembrane region" description="Helical" evidence="5">
    <location>
        <begin position="95"/>
        <end position="118"/>
    </location>
</feature>
<gene>
    <name evidence="6" type="ORF">LTR78_010711</name>
</gene>
<proteinExistence type="predicted"/>
<evidence type="ECO:0000313" key="6">
    <source>
        <dbReference type="EMBL" id="KAK3669406.1"/>
    </source>
</evidence>
<dbReference type="AlphaFoldDB" id="A0AAE0TRK5"/>
<accession>A0AAE0TRK5</accession>
<dbReference type="EMBL" id="JAUTXT010000086">
    <property type="protein sequence ID" value="KAK3669406.1"/>
    <property type="molecule type" value="Genomic_DNA"/>
</dbReference>
<keyword evidence="3 5" id="KW-1133">Transmembrane helix</keyword>
<feature type="transmembrane region" description="Helical" evidence="5">
    <location>
        <begin position="30"/>
        <end position="50"/>
    </location>
</feature>
<feature type="transmembrane region" description="Helical" evidence="5">
    <location>
        <begin position="169"/>
        <end position="193"/>
    </location>
</feature>
<dbReference type="PANTHER" id="PTHR31465">
    <property type="entry name" value="PROTEIN RTA1-RELATED"/>
    <property type="match status" value="1"/>
</dbReference>
<feature type="transmembrane region" description="Helical" evidence="5">
    <location>
        <begin position="130"/>
        <end position="157"/>
    </location>
</feature>
<comment type="caution">
    <text evidence="6">The sequence shown here is derived from an EMBL/GenBank/DDBJ whole genome shotgun (WGS) entry which is preliminary data.</text>
</comment>
<keyword evidence="4 5" id="KW-0472">Membrane</keyword>
<dbReference type="InterPro" id="IPR007568">
    <property type="entry name" value="RTA1"/>
</dbReference>
<feature type="transmembrane region" description="Helical" evidence="5">
    <location>
        <begin position="57"/>
        <end position="75"/>
    </location>
</feature>
<dbReference type="Pfam" id="PF04479">
    <property type="entry name" value="RTA1"/>
    <property type="match status" value="1"/>
</dbReference>